<protein>
    <submittedName>
        <fullName evidence="3">Uncharacterized protein</fullName>
    </submittedName>
</protein>
<keyword evidence="2" id="KW-0472">Membrane</keyword>
<feature type="region of interest" description="Disordered" evidence="1">
    <location>
        <begin position="223"/>
        <end position="249"/>
    </location>
</feature>
<dbReference type="EMBL" id="AUZY01006812">
    <property type="protein sequence ID" value="EQD53142.1"/>
    <property type="molecule type" value="Genomic_DNA"/>
</dbReference>
<organism evidence="3">
    <name type="scientific">mine drainage metagenome</name>
    <dbReference type="NCBI Taxonomy" id="410659"/>
    <lineage>
        <taxon>unclassified sequences</taxon>
        <taxon>metagenomes</taxon>
        <taxon>ecological metagenomes</taxon>
    </lineage>
</organism>
<evidence type="ECO:0000256" key="1">
    <source>
        <dbReference type="SAM" id="MobiDB-lite"/>
    </source>
</evidence>
<gene>
    <name evidence="3" type="ORF">B1B_10409</name>
</gene>
<sequence>MLAVVMAALAPAGTASATSYPPLPVFVGNHILGNLSGPTLNAGSSGSLGLTVQDLLPWPMSGIALTLDIYAMGSNAGPATPIGNSMTPLLTGTNGVSGSNITFPVPSLAPGQVATVAVPVTTSASIGAASFLLRTALGFTANGTRYLLESRGWFSSAVWQNATELVNGSATLNLAALGVSGVTPESSIIVQTVTWAWVVYGMIAGAIALVGLGAFFYFRRTGSSAGAKRSPGASQAPSALGKRRKSDGD</sequence>
<dbReference type="AlphaFoldDB" id="T1A839"/>
<name>T1A839_9ZZZZ</name>
<keyword evidence="2" id="KW-0812">Transmembrane</keyword>
<keyword evidence="2" id="KW-1133">Transmembrane helix</keyword>
<evidence type="ECO:0000313" key="3">
    <source>
        <dbReference type="EMBL" id="EQD53142.1"/>
    </source>
</evidence>
<reference evidence="3" key="2">
    <citation type="journal article" date="2014" name="ISME J.">
        <title>Microbial stratification in low pH oxic and suboxic macroscopic growths along an acid mine drainage.</title>
        <authorList>
            <person name="Mendez-Garcia C."/>
            <person name="Mesa V."/>
            <person name="Sprenger R.R."/>
            <person name="Richter M."/>
            <person name="Diez M.S."/>
            <person name="Solano J."/>
            <person name="Bargiela R."/>
            <person name="Golyshina O.V."/>
            <person name="Manteca A."/>
            <person name="Ramos J.L."/>
            <person name="Gallego J.R."/>
            <person name="Llorente I."/>
            <person name="Martins Dos Santos V.A."/>
            <person name="Jensen O.N."/>
            <person name="Pelaez A.I."/>
            <person name="Sanchez J."/>
            <person name="Ferrer M."/>
        </authorList>
    </citation>
    <scope>NUCLEOTIDE SEQUENCE</scope>
</reference>
<feature type="transmembrane region" description="Helical" evidence="2">
    <location>
        <begin position="195"/>
        <end position="218"/>
    </location>
</feature>
<comment type="caution">
    <text evidence="3">The sequence shown here is derived from an EMBL/GenBank/DDBJ whole genome shotgun (WGS) entry which is preliminary data.</text>
</comment>
<reference evidence="3" key="1">
    <citation type="submission" date="2013-08" db="EMBL/GenBank/DDBJ databases">
        <authorList>
            <person name="Mendez C."/>
            <person name="Richter M."/>
            <person name="Ferrer M."/>
            <person name="Sanchez J."/>
        </authorList>
    </citation>
    <scope>NUCLEOTIDE SEQUENCE</scope>
</reference>
<evidence type="ECO:0000256" key="2">
    <source>
        <dbReference type="SAM" id="Phobius"/>
    </source>
</evidence>
<proteinExistence type="predicted"/>
<accession>T1A839</accession>